<dbReference type="PRINTS" id="PR00359">
    <property type="entry name" value="BP450"/>
</dbReference>
<sequence length="418" mass="46178">MTVASAAQAREYSPHDITSHDFWSRPFAVRDQTFAQLRQGEGLSWHPPLPTLFELEEPGFWALTRRADIVFASSHPELFTSARGVALDPMPAEMQQVAAFFLVMDPPQHTVYRKLISSAFTPRNVRRIEEQIQANAVKIVDDLIGVGDVDFVAACSARLPMLTISDMLGVPKADQPALAAAAEKLFSMSDDEYSTLEERAMDTINEIMLISNTGIELAKFRRANPGDDLMTSIVNAEVDGHRLTDEEIGAFLILLASAGNDTTKQTTTHAMMALAANPEQRDWLMADFEGRIGPAVEEFVRWSTPVMQFARFATEDVEVGGQTIAAGDKVGLFYCSANRDEAVFDNPGAFELTRSYNPHLGFGGGGPHFCLGSQLAKAELRNLFRELLTRLKKVEFGEPDLLYSTFVHGVKRVPAHIQ</sequence>
<evidence type="ECO:0000256" key="5">
    <source>
        <dbReference type="ARBA" id="ARBA00023002"/>
    </source>
</evidence>
<evidence type="ECO:0000256" key="7">
    <source>
        <dbReference type="ARBA" id="ARBA00023033"/>
    </source>
</evidence>
<dbReference type="CDD" id="cd11033">
    <property type="entry name" value="CYP142-like"/>
    <property type="match status" value="1"/>
</dbReference>
<dbReference type="Gene3D" id="1.10.630.10">
    <property type="entry name" value="Cytochrome P450"/>
    <property type="match status" value="1"/>
</dbReference>
<accession>A0ABN9NVS5</accession>
<dbReference type="EMBL" id="OY726397">
    <property type="protein sequence ID" value="CAJ1510426.1"/>
    <property type="molecule type" value="Genomic_DNA"/>
</dbReference>
<protein>
    <submittedName>
        <fullName evidence="8">Cytochrome P450</fullName>
    </submittedName>
</protein>
<name>A0ABN9NVS5_9MYCO</name>
<dbReference type="Pfam" id="PF00067">
    <property type="entry name" value="p450"/>
    <property type="match status" value="1"/>
</dbReference>
<dbReference type="InterPro" id="IPR001128">
    <property type="entry name" value="Cyt_P450"/>
</dbReference>
<evidence type="ECO:0000256" key="1">
    <source>
        <dbReference type="ARBA" id="ARBA00001971"/>
    </source>
</evidence>
<evidence type="ECO:0000256" key="4">
    <source>
        <dbReference type="ARBA" id="ARBA00022723"/>
    </source>
</evidence>
<proteinExistence type="inferred from homology"/>
<dbReference type="InterPro" id="IPR036396">
    <property type="entry name" value="Cyt_P450_sf"/>
</dbReference>
<comment type="cofactor">
    <cofactor evidence="1">
        <name>heme</name>
        <dbReference type="ChEBI" id="CHEBI:30413"/>
    </cofactor>
</comment>
<reference evidence="8 9" key="1">
    <citation type="submission" date="2023-08" db="EMBL/GenBank/DDBJ databases">
        <authorList>
            <person name="Folkvardsen B D."/>
            <person name="Norman A."/>
        </authorList>
    </citation>
    <scope>NUCLEOTIDE SEQUENCE [LARGE SCALE GENOMIC DNA]</scope>
    <source>
        <strain evidence="8 9">Mu0053</strain>
    </source>
</reference>
<dbReference type="InterPro" id="IPR002397">
    <property type="entry name" value="Cyt_P450_B"/>
</dbReference>
<dbReference type="PANTHER" id="PTHR46696:SF4">
    <property type="entry name" value="BIOTIN BIOSYNTHESIS CYTOCHROME P450"/>
    <property type="match status" value="1"/>
</dbReference>
<keyword evidence="4" id="KW-0479">Metal-binding</keyword>
<comment type="similarity">
    <text evidence="2">Belongs to the cytochrome P450 family.</text>
</comment>
<keyword evidence="6" id="KW-0408">Iron</keyword>
<dbReference type="SUPFAM" id="SSF48264">
    <property type="entry name" value="Cytochrome P450"/>
    <property type="match status" value="1"/>
</dbReference>
<evidence type="ECO:0000313" key="8">
    <source>
        <dbReference type="EMBL" id="CAJ1510426.1"/>
    </source>
</evidence>
<dbReference type="PANTHER" id="PTHR46696">
    <property type="entry name" value="P450, PUTATIVE (EUROFUNG)-RELATED"/>
    <property type="match status" value="1"/>
</dbReference>
<evidence type="ECO:0000313" key="9">
    <source>
        <dbReference type="Proteomes" id="UP001190465"/>
    </source>
</evidence>
<keyword evidence="9" id="KW-1185">Reference proteome</keyword>
<dbReference type="Proteomes" id="UP001190465">
    <property type="component" value="Chromosome"/>
</dbReference>
<evidence type="ECO:0000256" key="6">
    <source>
        <dbReference type="ARBA" id="ARBA00023004"/>
    </source>
</evidence>
<keyword evidence="5" id="KW-0560">Oxidoreductase</keyword>
<keyword evidence="3" id="KW-0349">Heme</keyword>
<dbReference type="RefSeq" id="WP_308479882.1">
    <property type="nucleotide sequence ID" value="NZ_OY726397.1"/>
</dbReference>
<keyword evidence="7" id="KW-0503">Monooxygenase</keyword>
<gene>
    <name evidence="8" type="ORF">MU0053_004605</name>
</gene>
<organism evidence="8 9">
    <name type="scientific">[Mycobacterium] burgundiense</name>
    <dbReference type="NCBI Taxonomy" id="3064286"/>
    <lineage>
        <taxon>Bacteria</taxon>
        <taxon>Bacillati</taxon>
        <taxon>Actinomycetota</taxon>
        <taxon>Actinomycetes</taxon>
        <taxon>Mycobacteriales</taxon>
        <taxon>Mycobacteriaceae</taxon>
        <taxon>Mycolicibacterium</taxon>
    </lineage>
</organism>
<evidence type="ECO:0000256" key="2">
    <source>
        <dbReference type="ARBA" id="ARBA00010617"/>
    </source>
</evidence>
<evidence type="ECO:0000256" key="3">
    <source>
        <dbReference type="ARBA" id="ARBA00022617"/>
    </source>
</evidence>